<dbReference type="Pfam" id="PF07950">
    <property type="entry name" value="MCP1_TM"/>
    <property type="match status" value="1"/>
</dbReference>
<dbReference type="EMBL" id="KQ030527">
    <property type="protein sequence ID" value="KJZ74291.1"/>
    <property type="molecule type" value="Genomic_DNA"/>
</dbReference>
<dbReference type="AlphaFoldDB" id="A0A0F7ZJC8"/>
<evidence type="ECO:0000259" key="3">
    <source>
        <dbReference type="Pfam" id="PF07950"/>
    </source>
</evidence>
<feature type="transmembrane region" description="Helical" evidence="2">
    <location>
        <begin position="81"/>
        <end position="105"/>
    </location>
</feature>
<keyword evidence="5" id="KW-1185">Reference proteome</keyword>
<proteinExistence type="predicted"/>
<dbReference type="InterPro" id="IPR012472">
    <property type="entry name" value="MCP1_TM"/>
</dbReference>
<gene>
    <name evidence="4" type="ORF">HIM_06297</name>
</gene>
<sequence>MDSPRREERRDSQQTFISLLQLDPSPIDAPSSPAQDKELPPLPNDGQGHQGASTTGAPGLSGSGGRGAIYYLTRVQRYSSYAMSIFTSLHMANVSLIPLVTRSVAGSETYMLMTREIYQTTLAEPLLVGLPVLAHIGSGVALRLVRRWQNMRRYGGGTPGMYALHRRMQGDKAGSRGVRLWPQLSYISASGYLFTLLYAAHVLVNRALPLAVEGDSSNIGLAYVAHSFARHPRLSLVAYAGLIGVGVGHMVWGMAKWLGLAPSTDGAVGQASGMVDKKTRRQRRRKWLGVHGWIAKLYDDLFARVRL</sequence>
<feature type="compositionally biased region" description="Basic and acidic residues" evidence="1">
    <location>
        <begin position="1"/>
        <end position="12"/>
    </location>
</feature>
<dbReference type="GO" id="GO:0055088">
    <property type="term" value="P:lipid homeostasis"/>
    <property type="evidence" value="ECO:0007669"/>
    <property type="project" value="InterPro"/>
</dbReference>
<dbReference type="GO" id="GO:0007005">
    <property type="term" value="P:mitochondrion organization"/>
    <property type="evidence" value="ECO:0007669"/>
    <property type="project" value="TreeGrafter"/>
</dbReference>
<dbReference type="OrthoDB" id="10259513at2759"/>
<feature type="region of interest" description="Disordered" evidence="1">
    <location>
        <begin position="1"/>
        <end position="60"/>
    </location>
</feature>
<reference evidence="4 5" key="1">
    <citation type="journal article" date="2014" name="Genome Biol. Evol.">
        <title>Comparative genomics and transcriptomics analyses reveal divergent lifestyle features of nematode endoparasitic fungus Hirsutella minnesotensis.</title>
        <authorList>
            <person name="Lai Y."/>
            <person name="Liu K."/>
            <person name="Zhang X."/>
            <person name="Zhang X."/>
            <person name="Li K."/>
            <person name="Wang N."/>
            <person name="Shu C."/>
            <person name="Wu Y."/>
            <person name="Wang C."/>
            <person name="Bushley K.E."/>
            <person name="Xiang M."/>
            <person name="Liu X."/>
        </authorList>
    </citation>
    <scope>NUCLEOTIDE SEQUENCE [LARGE SCALE GENOMIC DNA]</scope>
    <source>
        <strain evidence="4 5">3608</strain>
    </source>
</reference>
<feature type="transmembrane region" description="Helical" evidence="2">
    <location>
        <begin position="125"/>
        <end position="145"/>
    </location>
</feature>
<evidence type="ECO:0000256" key="1">
    <source>
        <dbReference type="SAM" id="MobiDB-lite"/>
    </source>
</evidence>
<protein>
    <recommendedName>
        <fullName evidence="3">Mitochondrial adapter protein MCP1 transmembrane domain-containing protein</fullName>
    </recommendedName>
</protein>
<evidence type="ECO:0000313" key="5">
    <source>
        <dbReference type="Proteomes" id="UP000054481"/>
    </source>
</evidence>
<dbReference type="InterPro" id="IPR039960">
    <property type="entry name" value="MCP1"/>
</dbReference>
<keyword evidence="2" id="KW-0812">Transmembrane</keyword>
<accession>A0A0F7ZJC8</accession>
<evidence type="ECO:0000313" key="4">
    <source>
        <dbReference type="EMBL" id="KJZ74291.1"/>
    </source>
</evidence>
<name>A0A0F7ZJC8_9HYPO</name>
<dbReference type="Proteomes" id="UP000054481">
    <property type="component" value="Unassembled WGS sequence"/>
</dbReference>
<feature type="compositionally biased region" description="Low complexity" evidence="1">
    <location>
        <begin position="23"/>
        <end position="34"/>
    </location>
</feature>
<feature type="transmembrane region" description="Helical" evidence="2">
    <location>
        <begin position="236"/>
        <end position="255"/>
    </location>
</feature>
<dbReference type="PANTHER" id="PTHR38409:SF1">
    <property type="entry name" value="MITOCHONDRIAL ADAPTER PROTEIN MCP1"/>
    <property type="match status" value="1"/>
</dbReference>
<keyword evidence="2" id="KW-0472">Membrane</keyword>
<dbReference type="PANTHER" id="PTHR38409">
    <property type="entry name" value="MDM10-COMPLEMENTING PROTEIN 1"/>
    <property type="match status" value="1"/>
</dbReference>
<feature type="domain" description="Mitochondrial adapter protein MCP1 transmembrane" evidence="3">
    <location>
        <begin position="197"/>
        <end position="295"/>
    </location>
</feature>
<evidence type="ECO:0000256" key="2">
    <source>
        <dbReference type="SAM" id="Phobius"/>
    </source>
</evidence>
<keyword evidence="2" id="KW-1133">Transmembrane helix</keyword>
<dbReference type="GO" id="GO:0005741">
    <property type="term" value="C:mitochondrial outer membrane"/>
    <property type="evidence" value="ECO:0007669"/>
    <property type="project" value="TreeGrafter"/>
</dbReference>
<organism evidence="4 5">
    <name type="scientific">Hirsutella minnesotensis 3608</name>
    <dbReference type="NCBI Taxonomy" id="1043627"/>
    <lineage>
        <taxon>Eukaryota</taxon>
        <taxon>Fungi</taxon>
        <taxon>Dikarya</taxon>
        <taxon>Ascomycota</taxon>
        <taxon>Pezizomycotina</taxon>
        <taxon>Sordariomycetes</taxon>
        <taxon>Hypocreomycetidae</taxon>
        <taxon>Hypocreales</taxon>
        <taxon>Ophiocordycipitaceae</taxon>
        <taxon>Hirsutella</taxon>
    </lineage>
</organism>